<dbReference type="PIRSF" id="PIRSF021700">
    <property type="entry name" value="3_dmu_93_MTrfase"/>
    <property type="match status" value="1"/>
</dbReference>
<dbReference type="Proteomes" id="UP001180845">
    <property type="component" value="Unassembled WGS sequence"/>
</dbReference>
<dbReference type="PANTHER" id="PTHR33990">
    <property type="entry name" value="PROTEIN YJDN-RELATED"/>
    <property type="match status" value="1"/>
</dbReference>
<proteinExistence type="predicted"/>
<dbReference type="CDD" id="cd06588">
    <property type="entry name" value="PhnB_like"/>
    <property type="match status" value="1"/>
</dbReference>
<protein>
    <submittedName>
        <fullName evidence="2">3-demethylubiquinone-9 3-methyltransferase (Glyoxalase superfamily)</fullName>
    </submittedName>
</protein>
<reference evidence="2" key="1">
    <citation type="submission" date="2023-07" db="EMBL/GenBank/DDBJ databases">
        <title>Sequencing the genomes of 1000 actinobacteria strains.</title>
        <authorList>
            <person name="Klenk H.-P."/>
        </authorList>
    </citation>
    <scope>NUCLEOTIDE SEQUENCE</scope>
    <source>
        <strain evidence="2">DSM 45977</strain>
    </source>
</reference>
<dbReference type="InterPro" id="IPR029068">
    <property type="entry name" value="Glyas_Bleomycin-R_OHBP_Dase"/>
</dbReference>
<sequence length="159" mass="17392">MPTTIPCLWFDGQAEQAAAHYTAIFPNSEILGMTRYGPETPGVEGSVMTVNFSLDGQQFVGLNGGPQFPFTEAVSFQIPCADQNEVDYYWSRLSESGQEGPCGWLKDRFGLSWQVVPTVLFELIDDPDPSRAQRATQAMLGMGKINIAELLQAADQVPA</sequence>
<dbReference type="SUPFAM" id="SSF54593">
    <property type="entry name" value="Glyoxalase/Bleomycin resistance protein/Dihydroxybiphenyl dioxygenase"/>
    <property type="match status" value="1"/>
</dbReference>
<dbReference type="Gene3D" id="3.10.180.10">
    <property type="entry name" value="2,3-Dihydroxybiphenyl 1,2-Dioxygenase, domain 1"/>
    <property type="match status" value="1"/>
</dbReference>
<accession>A0AAE3ZGE7</accession>
<dbReference type="RefSeq" id="WP_310278228.1">
    <property type="nucleotide sequence ID" value="NZ_JAVDXW010000001.1"/>
</dbReference>
<organism evidence="2 3">
    <name type="scientific">Haloactinomyces albus</name>
    <dbReference type="NCBI Taxonomy" id="1352928"/>
    <lineage>
        <taxon>Bacteria</taxon>
        <taxon>Bacillati</taxon>
        <taxon>Actinomycetota</taxon>
        <taxon>Actinomycetes</taxon>
        <taxon>Actinopolysporales</taxon>
        <taxon>Actinopolysporaceae</taxon>
        <taxon>Haloactinomyces</taxon>
    </lineage>
</organism>
<comment type="caution">
    <text evidence="2">The sequence shown here is derived from an EMBL/GenBank/DDBJ whole genome shotgun (WGS) entry which is preliminary data.</text>
</comment>
<name>A0AAE3ZGE7_9ACTN</name>
<dbReference type="InterPro" id="IPR009725">
    <property type="entry name" value="3_dmu_93_MTrfase"/>
</dbReference>
<dbReference type="InterPro" id="IPR028973">
    <property type="entry name" value="PhnB-like"/>
</dbReference>
<gene>
    <name evidence="2" type="ORF">JOF55_004624</name>
</gene>
<dbReference type="EMBL" id="JAVDXW010000001">
    <property type="protein sequence ID" value="MDR7304443.1"/>
    <property type="molecule type" value="Genomic_DNA"/>
</dbReference>
<dbReference type="AlphaFoldDB" id="A0AAE3ZGE7"/>
<evidence type="ECO:0000313" key="3">
    <source>
        <dbReference type="Proteomes" id="UP001180845"/>
    </source>
</evidence>
<feature type="domain" description="PhnB-like" evidence="1">
    <location>
        <begin position="4"/>
        <end position="116"/>
    </location>
</feature>
<evidence type="ECO:0000259" key="1">
    <source>
        <dbReference type="Pfam" id="PF06983"/>
    </source>
</evidence>
<dbReference type="Pfam" id="PF06983">
    <property type="entry name" value="3-dmu-9_3-mt"/>
    <property type="match status" value="1"/>
</dbReference>
<dbReference type="PANTHER" id="PTHR33990:SF2">
    <property type="entry name" value="PHNB-LIKE DOMAIN-CONTAINING PROTEIN"/>
    <property type="match status" value="1"/>
</dbReference>
<keyword evidence="3" id="KW-1185">Reference proteome</keyword>
<evidence type="ECO:0000313" key="2">
    <source>
        <dbReference type="EMBL" id="MDR7304443.1"/>
    </source>
</evidence>